<dbReference type="KEGG" id="gtt:GUITHDRAFT_121791"/>
<dbReference type="SUPFAM" id="SSF56112">
    <property type="entry name" value="Protein kinase-like (PK-like)"/>
    <property type="match status" value="1"/>
</dbReference>
<dbReference type="InterPro" id="IPR008271">
    <property type="entry name" value="Ser/Thr_kinase_AS"/>
</dbReference>
<dbReference type="Proteomes" id="UP000011087">
    <property type="component" value="Unassembled WGS sequence"/>
</dbReference>
<dbReference type="EnsemblProtists" id="EKX32044">
    <property type="protein sequence ID" value="EKX32044"/>
    <property type="gene ID" value="GUITHDRAFT_121791"/>
</dbReference>
<feature type="compositionally biased region" description="Basic residues" evidence="8">
    <location>
        <begin position="21"/>
        <end position="34"/>
    </location>
</feature>
<proteinExistence type="predicted"/>
<dbReference type="AlphaFoldDB" id="L1I814"/>
<gene>
    <name evidence="10" type="ORF">GUITHDRAFT_121791</name>
</gene>
<dbReference type="InterPro" id="IPR017441">
    <property type="entry name" value="Protein_kinase_ATP_BS"/>
</dbReference>
<dbReference type="eggNOG" id="KOG1167">
    <property type="taxonomic scope" value="Eukaryota"/>
</dbReference>
<dbReference type="PANTHER" id="PTHR44167:SF23">
    <property type="entry name" value="CDC7 KINASE, ISOFORM A-RELATED"/>
    <property type="match status" value="1"/>
</dbReference>
<keyword evidence="2" id="KW-0723">Serine/threonine-protein kinase</keyword>
<evidence type="ECO:0000259" key="9">
    <source>
        <dbReference type="PROSITE" id="PS50011"/>
    </source>
</evidence>
<dbReference type="InterPro" id="IPR011009">
    <property type="entry name" value="Kinase-like_dom_sf"/>
</dbReference>
<dbReference type="HOGENOM" id="CLU_482732_0_0_1"/>
<dbReference type="STRING" id="905079.L1I814"/>
<name>L1I814_GUITC</name>
<evidence type="ECO:0000256" key="7">
    <source>
        <dbReference type="PROSITE-ProRule" id="PRU10141"/>
    </source>
</evidence>
<dbReference type="GO" id="GO:0005524">
    <property type="term" value="F:ATP binding"/>
    <property type="evidence" value="ECO:0007669"/>
    <property type="project" value="UniProtKB-UniRule"/>
</dbReference>
<evidence type="ECO:0000256" key="4">
    <source>
        <dbReference type="ARBA" id="ARBA00022741"/>
    </source>
</evidence>
<dbReference type="Pfam" id="PF00069">
    <property type="entry name" value="Pkinase"/>
    <property type="match status" value="1"/>
</dbReference>
<reference evidence="12" key="2">
    <citation type="submission" date="2012-11" db="EMBL/GenBank/DDBJ databases">
        <authorList>
            <person name="Kuo A."/>
            <person name="Curtis B.A."/>
            <person name="Tanifuji G."/>
            <person name="Burki F."/>
            <person name="Gruber A."/>
            <person name="Irimia M."/>
            <person name="Maruyama S."/>
            <person name="Arias M.C."/>
            <person name="Ball S.G."/>
            <person name="Gile G.H."/>
            <person name="Hirakawa Y."/>
            <person name="Hopkins J.F."/>
            <person name="Rensing S.A."/>
            <person name="Schmutz J."/>
            <person name="Symeonidi A."/>
            <person name="Elias M."/>
            <person name="Eveleigh R.J."/>
            <person name="Herman E.K."/>
            <person name="Klute M.J."/>
            <person name="Nakayama T."/>
            <person name="Obornik M."/>
            <person name="Reyes-Prieto A."/>
            <person name="Armbrust E.V."/>
            <person name="Aves S.J."/>
            <person name="Beiko R.G."/>
            <person name="Coutinho P."/>
            <person name="Dacks J.B."/>
            <person name="Durnford D.G."/>
            <person name="Fast N.M."/>
            <person name="Green B.R."/>
            <person name="Grisdale C."/>
            <person name="Hempe F."/>
            <person name="Henrissat B."/>
            <person name="Hoppner M.P."/>
            <person name="Ishida K.-I."/>
            <person name="Kim E."/>
            <person name="Koreny L."/>
            <person name="Kroth P.G."/>
            <person name="Liu Y."/>
            <person name="Malik S.-B."/>
            <person name="Maier U.G."/>
            <person name="McRose D."/>
            <person name="Mock T."/>
            <person name="Neilson J.A."/>
            <person name="Onodera N.T."/>
            <person name="Poole A.M."/>
            <person name="Pritham E.J."/>
            <person name="Richards T.A."/>
            <person name="Rocap G."/>
            <person name="Roy S.W."/>
            <person name="Sarai C."/>
            <person name="Schaack S."/>
            <person name="Shirato S."/>
            <person name="Slamovits C.H."/>
            <person name="Spencer D.F."/>
            <person name="Suzuki S."/>
            <person name="Worden A.Z."/>
            <person name="Zauner S."/>
            <person name="Barry K."/>
            <person name="Bell C."/>
            <person name="Bharti A.K."/>
            <person name="Crow J.A."/>
            <person name="Grimwood J."/>
            <person name="Kramer R."/>
            <person name="Lindquist E."/>
            <person name="Lucas S."/>
            <person name="Salamov A."/>
            <person name="McFadden G.I."/>
            <person name="Lane C.E."/>
            <person name="Keeling P.J."/>
            <person name="Gray M.W."/>
            <person name="Grigoriev I.V."/>
            <person name="Archibald J.M."/>
        </authorList>
    </citation>
    <scope>NUCLEOTIDE SEQUENCE</scope>
    <source>
        <strain evidence="12">CCMP2712</strain>
    </source>
</reference>
<dbReference type="GeneID" id="17288773"/>
<dbReference type="GO" id="GO:0004674">
    <property type="term" value="F:protein serine/threonine kinase activity"/>
    <property type="evidence" value="ECO:0007669"/>
    <property type="project" value="UniProtKB-KW"/>
</dbReference>
<dbReference type="EC" id="2.7.11.1" evidence="1"/>
<dbReference type="EMBL" id="JH993216">
    <property type="protein sequence ID" value="EKX32044.1"/>
    <property type="molecule type" value="Genomic_DNA"/>
</dbReference>
<evidence type="ECO:0000313" key="10">
    <source>
        <dbReference type="EMBL" id="EKX32044.1"/>
    </source>
</evidence>
<reference evidence="11" key="3">
    <citation type="submission" date="2016-03" db="UniProtKB">
        <authorList>
            <consortium name="EnsemblProtists"/>
        </authorList>
    </citation>
    <scope>IDENTIFICATION</scope>
</reference>
<dbReference type="Gene3D" id="3.30.200.20">
    <property type="entry name" value="Phosphorylase Kinase, domain 1"/>
    <property type="match status" value="1"/>
</dbReference>
<dbReference type="GO" id="GO:0005634">
    <property type="term" value="C:nucleus"/>
    <property type="evidence" value="ECO:0007669"/>
    <property type="project" value="TreeGrafter"/>
</dbReference>
<keyword evidence="4 7" id="KW-0547">Nucleotide-binding</keyword>
<dbReference type="PaxDb" id="55529-EKX32044"/>
<protein>
    <recommendedName>
        <fullName evidence="1">non-specific serine/threonine protein kinase</fullName>
        <ecNumber evidence="1">2.7.11.1</ecNumber>
    </recommendedName>
</protein>
<evidence type="ECO:0000256" key="1">
    <source>
        <dbReference type="ARBA" id="ARBA00012513"/>
    </source>
</evidence>
<reference evidence="10 12" key="1">
    <citation type="journal article" date="2012" name="Nature">
        <title>Algal genomes reveal evolutionary mosaicism and the fate of nucleomorphs.</title>
        <authorList>
            <consortium name="DOE Joint Genome Institute"/>
            <person name="Curtis B.A."/>
            <person name="Tanifuji G."/>
            <person name="Burki F."/>
            <person name="Gruber A."/>
            <person name="Irimia M."/>
            <person name="Maruyama S."/>
            <person name="Arias M.C."/>
            <person name="Ball S.G."/>
            <person name="Gile G.H."/>
            <person name="Hirakawa Y."/>
            <person name="Hopkins J.F."/>
            <person name="Kuo A."/>
            <person name="Rensing S.A."/>
            <person name="Schmutz J."/>
            <person name="Symeonidi A."/>
            <person name="Elias M."/>
            <person name="Eveleigh R.J."/>
            <person name="Herman E.K."/>
            <person name="Klute M.J."/>
            <person name="Nakayama T."/>
            <person name="Obornik M."/>
            <person name="Reyes-Prieto A."/>
            <person name="Armbrust E.V."/>
            <person name="Aves S.J."/>
            <person name="Beiko R.G."/>
            <person name="Coutinho P."/>
            <person name="Dacks J.B."/>
            <person name="Durnford D.G."/>
            <person name="Fast N.M."/>
            <person name="Green B.R."/>
            <person name="Grisdale C.J."/>
            <person name="Hempel F."/>
            <person name="Henrissat B."/>
            <person name="Hoppner M.P."/>
            <person name="Ishida K."/>
            <person name="Kim E."/>
            <person name="Koreny L."/>
            <person name="Kroth P.G."/>
            <person name="Liu Y."/>
            <person name="Malik S.B."/>
            <person name="Maier U.G."/>
            <person name="McRose D."/>
            <person name="Mock T."/>
            <person name="Neilson J.A."/>
            <person name="Onodera N.T."/>
            <person name="Poole A.M."/>
            <person name="Pritham E.J."/>
            <person name="Richards T.A."/>
            <person name="Rocap G."/>
            <person name="Roy S.W."/>
            <person name="Sarai C."/>
            <person name="Schaack S."/>
            <person name="Shirato S."/>
            <person name="Slamovits C.H."/>
            <person name="Spencer D.F."/>
            <person name="Suzuki S."/>
            <person name="Worden A.Z."/>
            <person name="Zauner S."/>
            <person name="Barry K."/>
            <person name="Bell C."/>
            <person name="Bharti A.K."/>
            <person name="Crow J.A."/>
            <person name="Grimwood J."/>
            <person name="Kramer R."/>
            <person name="Lindquist E."/>
            <person name="Lucas S."/>
            <person name="Salamov A."/>
            <person name="McFadden G.I."/>
            <person name="Lane C.E."/>
            <person name="Keeling P.J."/>
            <person name="Gray M.W."/>
            <person name="Grigoriev I.V."/>
            <person name="Archibald J.M."/>
        </authorList>
    </citation>
    <scope>NUCLEOTIDE SEQUENCE</scope>
    <source>
        <strain evidence="10 12">CCMP2712</strain>
    </source>
</reference>
<dbReference type="OrthoDB" id="10020333at2759"/>
<dbReference type="GO" id="GO:0044773">
    <property type="term" value="P:mitotic DNA damage checkpoint signaling"/>
    <property type="evidence" value="ECO:0007669"/>
    <property type="project" value="TreeGrafter"/>
</dbReference>
<feature type="domain" description="Protein kinase" evidence="9">
    <location>
        <begin position="259"/>
        <end position="565"/>
    </location>
</feature>
<dbReference type="PROSITE" id="PS50011">
    <property type="entry name" value="PROTEIN_KINASE_DOM"/>
    <property type="match status" value="1"/>
</dbReference>
<feature type="compositionally biased region" description="Basic and acidic residues" evidence="8">
    <location>
        <begin position="82"/>
        <end position="108"/>
    </location>
</feature>
<keyword evidence="5" id="KW-0418">Kinase</keyword>
<feature type="binding site" evidence="7">
    <location>
        <position position="288"/>
    </location>
    <ligand>
        <name>ATP</name>
        <dbReference type="ChEBI" id="CHEBI:30616"/>
    </ligand>
</feature>
<keyword evidence="6 7" id="KW-0067">ATP-binding</keyword>
<dbReference type="SMART" id="SM00220">
    <property type="entry name" value="S_TKc"/>
    <property type="match status" value="1"/>
</dbReference>
<sequence length="565" mass="64042">MPFTVQKEGNEVLGTEEEKLARKRKNARLRQQKKRSLETPEQKSARNASNAARQVKNRSMKQFNMTPAKTEEGPAHNLGLQHRPDMSLTKDNKEQPARHSMEDERGEVPERMQSFHQLGLQHRPDMSLTKGNNGMACDESLDQEGAHKDMSLTKGNNGMACDESLDQEGAHKDMSLTKGNNGMACDESLDQEGAHKDMSLTKGNNGMACDESLDQEGAHKDMSLTKGNNGTARKKNSIREELMIYPVDMRFLNEVEKQFDITRMVGSGTFGEVYAAYDRVNGRRVAIKRLLPFHRLDAYKEEQRFISSLNGKSNIVQIVKCPPLAPDGIILIEEQQALIFEYLEHDRPSVYVKDLTMSEIAHYMKNLFVALRSVHALGIIHRDVKLNNFLYNRRNKKYLLVDFGLAEKQMQTTAQGISKGLSPSSGRSIGNILPCEVSTASSRFLRYQTNRLDYCKGIYLHFLASGHVTEQFKYFIQNKIPLGLLNMTAMEKRHLEVGKVAYRRGQTACCNRKRSDRFRSDAVEPLTKKQITSMEVQANLSCQSFRNICLKCRNMQSVCCCVKAQ</sequence>
<dbReference type="PANTHER" id="PTHR44167">
    <property type="entry name" value="OVARIAN-SPECIFIC SERINE/THREONINE-PROTEIN KINASE LOK-RELATED"/>
    <property type="match status" value="1"/>
</dbReference>
<evidence type="ECO:0000256" key="6">
    <source>
        <dbReference type="ARBA" id="ARBA00022840"/>
    </source>
</evidence>
<dbReference type="PROSITE" id="PS00107">
    <property type="entry name" value="PROTEIN_KINASE_ATP"/>
    <property type="match status" value="1"/>
</dbReference>
<keyword evidence="12" id="KW-1185">Reference proteome</keyword>
<dbReference type="InterPro" id="IPR000719">
    <property type="entry name" value="Prot_kinase_dom"/>
</dbReference>
<evidence type="ECO:0000313" key="12">
    <source>
        <dbReference type="Proteomes" id="UP000011087"/>
    </source>
</evidence>
<evidence type="ECO:0000256" key="8">
    <source>
        <dbReference type="SAM" id="MobiDB-lite"/>
    </source>
</evidence>
<feature type="compositionally biased region" description="Basic and acidic residues" evidence="8">
    <location>
        <begin position="35"/>
        <end position="44"/>
    </location>
</feature>
<evidence type="ECO:0000256" key="5">
    <source>
        <dbReference type="ARBA" id="ARBA00022777"/>
    </source>
</evidence>
<evidence type="ECO:0000313" key="11">
    <source>
        <dbReference type="EnsemblProtists" id="EKX32044"/>
    </source>
</evidence>
<dbReference type="OMA" id="MYHENIL"/>
<keyword evidence="3" id="KW-0808">Transferase</keyword>
<evidence type="ECO:0000256" key="3">
    <source>
        <dbReference type="ARBA" id="ARBA00022679"/>
    </source>
</evidence>
<accession>L1I814</accession>
<dbReference type="Gene3D" id="1.10.510.10">
    <property type="entry name" value="Transferase(Phosphotransferase) domain 1"/>
    <property type="match status" value="1"/>
</dbReference>
<organism evidence="10">
    <name type="scientific">Guillardia theta (strain CCMP2712)</name>
    <name type="common">Cryptophyte</name>
    <dbReference type="NCBI Taxonomy" id="905079"/>
    <lineage>
        <taxon>Eukaryota</taxon>
        <taxon>Cryptophyceae</taxon>
        <taxon>Pyrenomonadales</taxon>
        <taxon>Geminigeraceae</taxon>
        <taxon>Guillardia</taxon>
    </lineage>
</organism>
<dbReference type="RefSeq" id="XP_005819024.1">
    <property type="nucleotide sequence ID" value="XM_005818967.1"/>
</dbReference>
<evidence type="ECO:0000256" key="2">
    <source>
        <dbReference type="ARBA" id="ARBA00022527"/>
    </source>
</evidence>
<dbReference type="PROSITE" id="PS00108">
    <property type="entry name" value="PROTEIN_KINASE_ST"/>
    <property type="match status" value="1"/>
</dbReference>
<feature type="region of interest" description="Disordered" evidence="8">
    <location>
        <begin position="1"/>
        <end position="108"/>
    </location>
</feature>